<accession>A0A511KGR1</accession>
<gene>
    <name evidence="2" type="ORF">Rt10032_c08g3576</name>
</gene>
<organism evidence="2 3">
    <name type="scientific">Rhodotorula toruloides</name>
    <name type="common">Yeast</name>
    <name type="synonym">Rhodosporidium toruloides</name>
    <dbReference type="NCBI Taxonomy" id="5286"/>
    <lineage>
        <taxon>Eukaryota</taxon>
        <taxon>Fungi</taxon>
        <taxon>Dikarya</taxon>
        <taxon>Basidiomycota</taxon>
        <taxon>Pucciniomycotina</taxon>
        <taxon>Microbotryomycetes</taxon>
        <taxon>Sporidiobolales</taxon>
        <taxon>Sporidiobolaceae</taxon>
        <taxon>Rhodotorula</taxon>
    </lineage>
</organism>
<feature type="compositionally biased region" description="Acidic residues" evidence="1">
    <location>
        <begin position="173"/>
        <end position="188"/>
    </location>
</feature>
<dbReference type="EMBL" id="BJWK01000008">
    <property type="protein sequence ID" value="GEM09559.1"/>
    <property type="molecule type" value="Genomic_DNA"/>
</dbReference>
<dbReference type="AlphaFoldDB" id="A0A511KGR1"/>
<comment type="caution">
    <text evidence="2">The sequence shown here is derived from an EMBL/GenBank/DDBJ whole genome shotgun (WGS) entry which is preliminary data.</text>
</comment>
<name>A0A511KGR1_RHOTO</name>
<dbReference type="Proteomes" id="UP000321518">
    <property type="component" value="Unassembled WGS sequence"/>
</dbReference>
<sequence>MAVRLLRLLRGSFGKKRGERGTGDIEEEEGGTVDNEGRWPPSGRSTSLQTALPTLIPPPTRLRTRTPPIPSSGTLDHLFPNAEYPSGQRTSPAASLAGSPAHSHAIPPGNGFSTFLREYRRQMVLDDPFDHDEEDYLAASSHHSSWQGSSTYRNGCCSSIHTHVQDLVGGFSDEEPLINEDEGDDSDDESHSESFRCKTASEIERAWQAREAELARDLRAGRAGSVGAFT</sequence>
<proteinExistence type="predicted"/>
<protein>
    <submittedName>
        <fullName evidence="2">Uncharacterized protein</fullName>
    </submittedName>
</protein>
<feature type="region of interest" description="Disordered" evidence="1">
    <location>
        <begin position="14"/>
        <end position="109"/>
    </location>
</feature>
<dbReference type="OrthoDB" id="10502724at2759"/>
<evidence type="ECO:0000256" key="1">
    <source>
        <dbReference type="SAM" id="MobiDB-lite"/>
    </source>
</evidence>
<feature type="region of interest" description="Disordered" evidence="1">
    <location>
        <begin position="173"/>
        <end position="197"/>
    </location>
</feature>
<reference evidence="2 3" key="1">
    <citation type="submission" date="2019-07" db="EMBL/GenBank/DDBJ databases">
        <title>Rhodotorula toruloides NBRC10032 genome sequencing.</title>
        <authorList>
            <person name="Shida Y."/>
            <person name="Takaku H."/>
            <person name="Ogasawara W."/>
            <person name="Mori K."/>
        </authorList>
    </citation>
    <scope>NUCLEOTIDE SEQUENCE [LARGE SCALE GENOMIC DNA]</scope>
    <source>
        <strain evidence="2 3">NBRC10032</strain>
    </source>
</reference>
<evidence type="ECO:0000313" key="3">
    <source>
        <dbReference type="Proteomes" id="UP000321518"/>
    </source>
</evidence>
<evidence type="ECO:0000313" key="2">
    <source>
        <dbReference type="EMBL" id="GEM09559.1"/>
    </source>
</evidence>